<dbReference type="InterPro" id="IPR025272">
    <property type="entry name" value="SocA_Panacea"/>
</dbReference>
<protein>
    <submittedName>
        <fullName evidence="2">Toxin-antitoxin system antitoxin component Xre domain protein</fullName>
    </submittedName>
</protein>
<gene>
    <name evidence="2" type="ORF">IWT140_00154</name>
</gene>
<accession>A0A1Z5ILC5</accession>
<dbReference type="RefSeq" id="WP_089087545.1">
    <property type="nucleotide sequence ID" value="NZ_BCMH01000001.1"/>
</dbReference>
<dbReference type="Proteomes" id="UP000198430">
    <property type="component" value="Unassembled WGS sequence"/>
</dbReference>
<dbReference type="AlphaFoldDB" id="A0A1Z5ILC5"/>
<sequence>MTDSYSVCDVADWFLKKEPMSDKKVQKLTYYAVAWGWALLHRSIINDDQFQAWVHGPVSPKLYAKYRDCGWNSIPQPDDQTEFDKQTTDLLESVWETYGDKDANELEALTHTELPWQNARRGYEPNQNSNKVIDTDDMRNFYLSIYNGD</sequence>
<dbReference type="Pfam" id="PF13274">
    <property type="entry name" value="SocA_Panacea"/>
    <property type="match status" value="1"/>
</dbReference>
<comment type="caution">
    <text evidence="2">The sequence shown here is derived from an EMBL/GenBank/DDBJ whole genome shotgun (WGS) entry which is preliminary data.</text>
</comment>
<name>A0A1Z5ILC5_9LACO</name>
<evidence type="ECO:0000313" key="3">
    <source>
        <dbReference type="Proteomes" id="UP000198430"/>
    </source>
</evidence>
<dbReference type="EMBL" id="BCMH01000001">
    <property type="protein sequence ID" value="GAX02557.1"/>
    <property type="molecule type" value="Genomic_DNA"/>
</dbReference>
<evidence type="ECO:0000259" key="1">
    <source>
        <dbReference type="Pfam" id="PF13274"/>
    </source>
</evidence>
<feature type="domain" description="Antitoxin SocA-like Panacea" evidence="1">
    <location>
        <begin position="25"/>
        <end position="117"/>
    </location>
</feature>
<keyword evidence="3" id="KW-1185">Reference proteome</keyword>
<organism evidence="2 3">
    <name type="scientific">Secundilactobacillus pentosiphilus</name>
    <dbReference type="NCBI Taxonomy" id="1714682"/>
    <lineage>
        <taxon>Bacteria</taxon>
        <taxon>Bacillati</taxon>
        <taxon>Bacillota</taxon>
        <taxon>Bacilli</taxon>
        <taxon>Lactobacillales</taxon>
        <taxon>Lactobacillaceae</taxon>
        <taxon>Secundilactobacillus</taxon>
    </lineage>
</organism>
<evidence type="ECO:0000313" key="2">
    <source>
        <dbReference type="EMBL" id="GAX02557.1"/>
    </source>
</evidence>
<reference evidence="2 3" key="1">
    <citation type="submission" date="2015-11" db="EMBL/GenBank/DDBJ databases">
        <title>Draft genome sequences of new species of the genus Lactobacillus isolated from orchardgrass silage.</title>
        <authorList>
            <person name="Tohno M."/>
            <person name="Tanizawa Y."/>
            <person name="Arita M."/>
        </authorList>
    </citation>
    <scope>NUCLEOTIDE SEQUENCE [LARGE SCALE GENOMIC DNA]</scope>
    <source>
        <strain evidence="2 3">IWT140</strain>
    </source>
</reference>
<proteinExistence type="predicted"/>